<name>A0ABU2FZ26_9EURY</name>
<evidence type="ECO:0000313" key="4">
    <source>
        <dbReference type="Proteomes" id="UP001254813"/>
    </source>
</evidence>
<keyword evidence="2" id="KW-0812">Transmembrane</keyword>
<evidence type="ECO:0000256" key="1">
    <source>
        <dbReference type="SAM" id="MobiDB-lite"/>
    </source>
</evidence>
<reference evidence="3 4" key="1">
    <citation type="submission" date="2022-06" db="EMBL/GenBank/DDBJ databases">
        <title>Halogeometricum sp. a new haloarchaeum isolate from saline soil.</title>
        <authorList>
            <person name="Strakova D."/>
            <person name="Galisteo C."/>
            <person name="Sanchez-Porro C."/>
            <person name="Ventosa A."/>
        </authorList>
    </citation>
    <scope>NUCLEOTIDE SEQUENCE [LARGE SCALE GENOMIC DNA]</scope>
    <source>
        <strain evidence="4">S3BR25-2</strain>
    </source>
</reference>
<dbReference type="EMBL" id="JAMQOQ010000001">
    <property type="protein sequence ID" value="MDS0293787.1"/>
    <property type="molecule type" value="Genomic_DNA"/>
</dbReference>
<protein>
    <recommendedName>
        <fullName evidence="5">Cytochrome oxidase maturation protein, cbb3-type</fullName>
    </recommendedName>
</protein>
<sequence>MPAGSLFFVLFVLLAVGGTVGLYVLIDRETSDPETMDRAEAERMAKEESRRDRR</sequence>
<feature type="region of interest" description="Disordered" evidence="1">
    <location>
        <begin position="32"/>
        <end position="54"/>
    </location>
</feature>
<keyword evidence="2" id="KW-0472">Membrane</keyword>
<keyword evidence="4" id="KW-1185">Reference proteome</keyword>
<proteinExistence type="predicted"/>
<dbReference type="RefSeq" id="WP_310927600.1">
    <property type="nucleotide sequence ID" value="NZ_JAMQOQ010000001.1"/>
</dbReference>
<gene>
    <name evidence="3" type="ORF">NDI79_06330</name>
</gene>
<accession>A0ABU2FZ26</accession>
<dbReference type="Proteomes" id="UP001254813">
    <property type="component" value="Unassembled WGS sequence"/>
</dbReference>
<comment type="caution">
    <text evidence="3">The sequence shown here is derived from an EMBL/GenBank/DDBJ whole genome shotgun (WGS) entry which is preliminary data.</text>
</comment>
<dbReference type="Pfam" id="PF26467">
    <property type="entry name" value="DUF8143"/>
    <property type="match status" value="1"/>
</dbReference>
<dbReference type="InterPro" id="IPR058456">
    <property type="entry name" value="DUF8143"/>
</dbReference>
<feature type="transmembrane region" description="Helical" evidence="2">
    <location>
        <begin position="6"/>
        <end position="26"/>
    </location>
</feature>
<evidence type="ECO:0000256" key="2">
    <source>
        <dbReference type="SAM" id="Phobius"/>
    </source>
</evidence>
<evidence type="ECO:0008006" key="5">
    <source>
        <dbReference type="Google" id="ProtNLM"/>
    </source>
</evidence>
<organism evidence="3 4">
    <name type="scientific">Halogeometricum luteum</name>
    <dbReference type="NCBI Taxonomy" id="2950537"/>
    <lineage>
        <taxon>Archaea</taxon>
        <taxon>Methanobacteriati</taxon>
        <taxon>Methanobacteriota</taxon>
        <taxon>Stenosarchaea group</taxon>
        <taxon>Halobacteria</taxon>
        <taxon>Halobacteriales</taxon>
        <taxon>Haloferacaceae</taxon>
        <taxon>Halogeometricum</taxon>
    </lineage>
</organism>
<keyword evidence="2" id="KW-1133">Transmembrane helix</keyword>
<evidence type="ECO:0000313" key="3">
    <source>
        <dbReference type="EMBL" id="MDS0293787.1"/>
    </source>
</evidence>